<keyword evidence="10 18" id="KW-0133">Cell shape</keyword>
<comment type="catalytic activity">
    <reaction evidence="16 18">
        <text>N-acetyl-alpha-D-glucosamine 1-phosphate + UTP + H(+) = UDP-N-acetyl-alpha-D-glucosamine + diphosphate</text>
        <dbReference type="Rhea" id="RHEA:13509"/>
        <dbReference type="ChEBI" id="CHEBI:15378"/>
        <dbReference type="ChEBI" id="CHEBI:33019"/>
        <dbReference type="ChEBI" id="CHEBI:46398"/>
        <dbReference type="ChEBI" id="CHEBI:57705"/>
        <dbReference type="ChEBI" id="CHEBI:57776"/>
        <dbReference type="EC" id="2.7.7.23"/>
    </reaction>
</comment>
<feature type="domain" description="Mannose-1-phosphate guanyltransferase C-terminal" evidence="20">
    <location>
        <begin position="273"/>
        <end position="360"/>
    </location>
</feature>
<keyword evidence="6 18" id="KW-0548">Nucleotidyltransferase</keyword>
<dbReference type="Pfam" id="PF12804">
    <property type="entry name" value="NTP_transf_3"/>
    <property type="match status" value="1"/>
</dbReference>
<keyword evidence="11 18" id="KW-0573">Peptidoglycan synthesis</keyword>
<dbReference type="NCBIfam" id="TIGR01173">
    <property type="entry name" value="glmU"/>
    <property type="match status" value="1"/>
</dbReference>
<keyword evidence="22" id="KW-1185">Reference proteome</keyword>
<dbReference type="Gene3D" id="2.160.10.10">
    <property type="entry name" value="Hexapeptide repeat proteins"/>
    <property type="match status" value="1"/>
</dbReference>
<dbReference type="InterPro" id="IPR025877">
    <property type="entry name" value="MobA-like_NTP_Trfase"/>
</dbReference>
<dbReference type="Gene3D" id="3.90.550.10">
    <property type="entry name" value="Spore Coat Polysaccharide Biosynthesis Protein SpsA, Chain A"/>
    <property type="match status" value="1"/>
</dbReference>
<feature type="binding site" evidence="18">
    <location>
        <position position="232"/>
    </location>
    <ligand>
        <name>Mg(2+)</name>
        <dbReference type="ChEBI" id="CHEBI:18420"/>
    </ligand>
</feature>
<evidence type="ECO:0000313" key="21">
    <source>
        <dbReference type="EMBL" id="MFC5429051.1"/>
    </source>
</evidence>
<feature type="binding site" evidence="18">
    <location>
        <position position="382"/>
    </location>
    <ligand>
        <name>UDP-N-acetyl-alpha-D-glucosamine</name>
        <dbReference type="ChEBI" id="CHEBI:57705"/>
    </ligand>
</feature>
<reference evidence="22" key="1">
    <citation type="journal article" date="2019" name="Int. J. Syst. Evol. Microbiol.">
        <title>The Global Catalogue of Microorganisms (GCM) 10K type strain sequencing project: providing services to taxonomists for standard genome sequencing and annotation.</title>
        <authorList>
            <consortium name="The Broad Institute Genomics Platform"/>
            <consortium name="The Broad Institute Genome Sequencing Center for Infectious Disease"/>
            <person name="Wu L."/>
            <person name="Ma J."/>
        </authorList>
    </citation>
    <scope>NUCLEOTIDE SEQUENCE [LARGE SCALE GENOMIC DNA]</scope>
    <source>
        <strain evidence="22">CCUG 56042</strain>
    </source>
</reference>
<dbReference type="PROSITE" id="PS00101">
    <property type="entry name" value="HEXAPEP_TRANSFERASES"/>
    <property type="match status" value="1"/>
</dbReference>
<dbReference type="InterPro" id="IPR005882">
    <property type="entry name" value="Bifunctional_GlmU"/>
</dbReference>
<comment type="subcellular location">
    <subcellularLocation>
        <location evidence="1 18">Cytoplasm</location>
    </subcellularLocation>
</comment>
<dbReference type="CDD" id="cd03353">
    <property type="entry name" value="LbH_GlmU_C"/>
    <property type="match status" value="1"/>
</dbReference>
<evidence type="ECO:0000256" key="6">
    <source>
        <dbReference type="ARBA" id="ARBA00022695"/>
    </source>
</evidence>
<keyword evidence="8 18" id="KW-0677">Repeat</keyword>
<keyword evidence="12 18" id="KW-0511">Multifunctional enzyme</keyword>
<comment type="pathway">
    <text evidence="18">Nucleotide-sugar biosynthesis; UDP-N-acetyl-alpha-D-glucosamine biosynthesis; N-acetyl-alpha-D-glucosamine 1-phosphate from alpha-D-glucosamine 6-phosphate (route II): step 2/2.</text>
</comment>
<dbReference type="EMBL" id="JBHSMP010000013">
    <property type="protein sequence ID" value="MFC5429051.1"/>
    <property type="molecule type" value="Genomic_DNA"/>
</dbReference>
<evidence type="ECO:0000313" key="22">
    <source>
        <dbReference type="Proteomes" id="UP001596103"/>
    </source>
</evidence>
<keyword evidence="7 18" id="KW-0479">Metal-binding</keyword>
<feature type="binding site" evidence="18">
    <location>
        <position position="428"/>
    </location>
    <ligand>
        <name>acetyl-CoA</name>
        <dbReference type="ChEBI" id="CHEBI:57288"/>
    </ligand>
</feature>
<gene>
    <name evidence="18 21" type="primary">glmU</name>
    <name evidence="21" type="ORF">ACFPTO_09595</name>
</gene>
<dbReference type="PANTHER" id="PTHR43584:SF3">
    <property type="entry name" value="BIFUNCTIONAL PROTEIN GLMU"/>
    <property type="match status" value="1"/>
</dbReference>
<comment type="subunit">
    <text evidence="18">Homotrimer.</text>
</comment>
<dbReference type="EC" id="2.7.7.23" evidence="18"/>
<evidence type="ECO:0000256" key="10">
    <source>
        <dbReference type="ARBA" id="ARBA00022960"/>
    </source>
</evidence>
<feature type="region of interest" description="Pyrophosphorylase" evidence="18">
    <location>
        <begin position="1"/>
        <end position="234"/>
    </location>
</feature>
<feature type="binding site" evidence="18">
    <location>
        <position position="410"/>
    </location>
    <ligand>
        <name>acetyl-CoA</name>
        <dbReference type="ChEBI" id="CHEBI:57288"/>
    </ligand>
</feature>
<dbReference type="InterPro" id="IPR050065">
    <property type="entry name" value="GlmU-like"/>
</dbReference>
<dbReference type="Pfam" id="PF25087">
    <property type="entry name" value="GMPPB_C"/>
    <property type="match status" value="1"/>
</dbReference>
<feature type="binding site" evidence="18">
    <location>
        <position position="20"/>
    </location>
    <ligand>
        <name>UDP-N-acetyl-alpha-D-glucosamine</name>
        <dbReference type="ChEBI" id="CHEBI:57705"/>
    </ligand>
</feature>
<feature type="binding site" evidence="18">
    <location>
        <begin position="76"/>
        <end position="77"/>
    </location>
    <ligand>
        <name>UDP-N-acetyl-alpha-D-glucosamine</name>
        <dbReference type="ChEBI" id="CHEBI:57705"/>
    </ligand>
</feature>
<proteinExistence type="inferred from homology"/>
<feature type="binding site" evidence="18">
    <location>
        <position position="232"/>
    </location>
    <ligand>
        <name>UDP-N-acetyl-alpha-D-glucosamine</name>
        <dbReference type="ChEBI" id="CHEBI:57705"/>
    </ligand>
</feature>
<comment type="caution">
    <text evidence="21">The sequence shown here is derived from an EMBL/GenBank/DDBJ whole genome shotgun (WGS) entry which is preliminary data.</text>
</comment>
<dbReference type="EC" id="2.3.1.157" evidence="18"/>
<comment type="similarity">
    <text evidence="3 18">In the N-terminal section; belongs to the N-acetylglucosamine-1-phosphate uridyltransferase family.</text>
</comment>
<keyword evidence="4 18" id="KW-0963">Cytoplasm</keyword>
<evidence type="ECO:0000256" key="13">
    <source>
        <dbReference type="ARBA" id="ARBA00023315"/>
    </source>
</evidence>
<dbReference type="InterPro" id="IPR001451">
    <property type="entry name" value="Hexapep"/>
</dbReference>
<feature type="binding site" evidence="18">
    <location>
        <begin position="98"/>
        <end position="100"/>
    </location>
    <ligand>
        <name>UDP-N-acetyl-alpha-D-glucosamine</name>
        <dbReference type="ChEBI" id="CHEBI:57705"/>
    </ligand>
</feature>
<dbReference type="InterPro" id="IPR038009">
    <property type="entry name" value="GlmU_C_LbH"/>
</dbReference>
<comment type="pathway">
    <text evidence="18">Bacterial outer membrane biogenesis; LPS lipid A biosynthesis.</text>
</comment>
<evidence type="ECO:0000256" key="5">
    <source>
        <dbReference type="ARBA" id="ARBA00022679"/>
    </source>
</evidence>
<dbReference type="PANTHER" id="PTHR43584">
    <property type="entry name" value="NUCLEOTIDYL TRANSFERASE"/>
    <property type="match status" value="1"/>
</dbReference>
<dbReference type="InterPro" id="IPR011004">
    <property type="entry name" value="Trimer_LpxA-like_sf"/>
</dbReference>
<feature type="binding site" evidence="18">
    <location>
        <position position="71"/>
    </location>
    <ligand>
        <name>UDP-N-acetyl-alpha-D-glucosamine</name>
        <dbReference type="ChEBI" id="CHEBI:57705"/>
    </ligand>
</feature>
<feature type="active site" description="Proton acceptor" evidence="18">
    <location>
        <position position="368"/>
    </location>
</feature>
<evidence type="ECO:0000256" key="2">
    <source>
        <dbReference type="ARBA" id="ARBA00007707"/>
    </source>
</evidence>
<dbReference type="GO" id="GO:0003977">
    <property type="term" value="F:UDP-N-acetylglucosamine diphosphorylase activity"/>
    <property type="evidence" value="ECO:0007669"/>
    <property type="project" value="UniProtKB-EC"/>
</dbReference>
<sequence>MNIVILAAGMGKRMHSALPKVLHPLAGRPLLSHVLDTARTLEPTRLVVVIGHGADAVRAAVAAPDVQFAVQHEQRGTGHALAQALPLLDTSVPTLVLYGDVPLTRASTLKRLADAARLAGERVAKNKAGYGILTVTLDNPTGYGRIVRDAAGKVVRIVEQKDASEAERRIDEINTGIVVTPSAPLAGWLAALKNDNAQGEFYLTDVVEHAIAEGHPVVTAQPDDEAETLGVNSKQQLAELERVYQRNVAESLLVAGVTLADPARIDVRGTLTCGRDVFIDVNCVFEGDVTLADNVVIGPNCVIRQAAIGAGTRIDAYTHIENARVGAQAVLGPYARLRPGTQLADEVHVGNFVEIKNANIGHGSKANHLSYVGDADVGAGVNIGAGTITCNYDGANKHRTVIGDNVFVGSDTQLVAPVRVGRGVTIAAGTTVWKDVADDMLVLNEKSQVSKSGYVRPVKKKK</sequence>
<dbReference type="InterPro" id="IPR056729">
    <property type="entry name" value="GMPPB_C"/>
</dbReference>
<keyword evidence="9 18" id="KW-0460">Magnesium</keyword>
<keyword evidence="5 18" id="KW-0808">Transferase</keyword>
<dbReference type="CDD" id="cd02540">
    <property type="entry name" value="GT2_GlmU_N_bac"/>
    <property type="match status" value="1"/>
</dbReference>
<name>A0ABW0J7Y0_9BURK</name>
<comment type="cofactor">
    <cofactor evidence="18">
        <name>Mg(2+)</name>
        <dbReference type="ChEBI" id="CHEBI:18420"/>
    </cofactor>
    <text evidence="18">Binds 1 Mg(2+) ion per subunit.</text>
</comment>
<comment type="pathway">
    <text evidence="18">Nucleotide-sugar biosynthesis; UDP-N-acetyl-alpha-D-glucosamine biosynthesis; UDP-N-acetyl-alpha-D-glucosamine from N-acetyl-alpha-D-glucosamine 1-phosphate: step 1/1.</text>
</comment>
<comment type="caution">
    <text evidence="18">Lacks conserved residue(s) required for the propagation of feature annotation.</text>
</comment>
<dbReference type="RefSeq" id="WP_377711109.1">
    <property type="nucleotide sequence ID" value="NZ_JBHSMP010000013.1"/>
</dbReference>
<keyword evidence="13 18" id="KW-0012">Acyltransferase</keyword>
<evidence type="ECO:0000256" key="14">
    <source>
        <dbReference type="ARBA" id="ARBA00023316"/>
    </source>
</evidence>
<accession>A0ABW0J7Y0</accession>
<dbReference type="GO" id="GO:0019134">
    <property type="term" value="F:glucosamine-1-phosphate N-acetyltransferase activity"/>
    <property type="evidence" value="ECO:0007669"/>
    <property type="project" value="UniProtKB-EC"/>
</dbReference>
<evidence type="ECO:0000256" key="9">
    <source>
        <dbReference type="ARBA" id="ARBA00022842"/>
    </source>
</evidence>
<feature type="binding site" evidence="18">
    <location>
        <position position="174"/>
    </location>
    <ligand>
        <name>UDP-N-acetyl-alpha-D-glucosamine</name>
        <dbReference type="ChEBI" id="CHEBI:57705"/>
    </ligand>
</feature>
<dbReference type="Proteomes" id="UP001596103">
    <property type="component" value="Unassembled WGS sequence"/>
</dbReference>
<feature type="binding site" evidence="18">
    <location>
        <position position="100"/>
    </location>
    <ligand>
        <name>Mg(2+)</name>
        <dbReference type="ChEBI" id="CHEBI:18420"/>
    </ligand>
</feature>
<evidence type="ECO:0000256" key="4">
    <source>
        <dbReference type="ARBA" id="ARBA00022490"/>
    </source>
</evidence>
<dbReference type="InterPro" id="IPR029044">
    <property type="entry name" value="Nucleotide-diphossugar_trans"/>
</dbReference>
<feature type="binding site" evidence="18">
    <location>
        <position position="371"/>
    </location>
    <ligand>
        <name>UDP-N-acetyl-alpha-D-glucosamine</name>
        <dbReference type="ChEBI" id="CHEBI:57705"/>
    </ligand>
</feature>
<evidence type="ECO:0000256" key="18">
    <source>
        <dbReference type="HAMAP-Rule" id="MF_01631"/>
    </source>
</evidence>
<keyword evidence="14 18" id="KW-0961">Cell wall biogenesis/degradation</keyword>
<comment type="function">
    <text evidence="17 18">Catalyzes the last two sequential reactions in the de novo biosynthetic pathway for UDP-N-acetylglucosamine (UDP-GlcNAc). The C-terminal domain catalyzes the transfer of acetyl group from acetyl coenzyme A to glucosamine-1-phosphate (GlcN-1-P) to produce N-acetylglucosamine-1-phosphate (GlcNAc-1-P), which is converted into UDP-GlcNAc by the transfer of uridine 5-monophosphate (from uridine 5-triphosphate), a reaction catalyzed by the N-terminal domain.</text>
</comment>
<evidence type="ECO:0000256" key="11">
    <source>
        <dbReference type="ARBA" id="ARBA00022984"/>
    </source>
</evidence>
<dbReference type="InterPro" id="IPR018357">
    <property type="entry name" value="Hexapep_transf_CS"/>
</dbReference>
<evidence type="ECO:0000256" key="1">
    <source>
        <dbReference type="ARBA" id="ARBA00004496"/>
    </source>
</evidence>
<evidence type="ECO:0000256" key="3">
    <source>
        <dbReference type="ARBA" id="ARBA00007947"/>
    </source>
</evidence>
<protein>
    <recommendedName>
        <fullName evidence="18">Bifunctional protein GlmU</fullName>
    </recommendedName>
    <domain>
        <recommendedName>
            <fullName evidence="18">UDP-N-acetylglucosamine pyrophosphorylase</fullName>
            <ecNumber evidence="18">2.7.7.23</ecNumber>
        </recommendedName>
        <alternativeName>
            <fullName evidence="18">N-acetylglucosamine-1-phosphate uridyltransferase</fullName>
        </alternativeName>
    </domain>
    <domain>
        <recommendedName>
            <fullName evidence="18">Glucosamine-1-phosphate N-acetyltransferase</fullName>
            <ecNumber evidence="18">2.3.1.157</ecNumber>
        </recommendedName>
    </domain>
</protein>
<dbReference type="SUPFAM" id="SSF53448">
    <property type="entry name" value="Nucleotide-diphospho-sugar transferases"/>
    <property type="match status" value="1"/>
</dbReference>
<dbReference type="HAMAP" id="MF_01631">
    <property type="entry name" value="GlmU"/>
    <property type="match status" value="1"/>
</dbReference>
<comment type="similarity">
    <text evidence="2 18">In the C-terminal section; belongs to the transferase hexapeptide repeat family.</text>
</comment>
<dbReference type="Pfam" id="PF00132">
    <property type="entry name" value="Hexapep"/>
    <property type="match status" value="1"/>
</dbReference>
<feature type="binding site" evidence="18">
    <location>
        <position position="385"/>
    </location>
    <ligand>
        <name>acetyl-CoA</name>
        <dbReference type="ChEBI" id="CHEBI:57288"/>
    </ligand>
</feature>
<evidence type="ECO:0000256" key="8">
    <source>
        <dbReference type="ARBA" id="ARBA00022737"/>
    </source>
</evidence>
<feature type="region of interest" description="Linker" evidence="18">
    <location>
        <begin position="235"/>
        <end position="255"/>
    </location>
</feature>
<feature type="domain" description="MobA-like NTP transferase" evidence="19">
    <location>
        <begin position="4"/>
        <end position="124"/>
    </location>
</feature>
<feature type="binding site" evidence="18">
    <location>
        <begin position="6"/>
        <end position="9"/>
    </location>
    <ligand>
        <name>UDP-N-acetyl-alpha-D-glucosamine</name>
        <dbReference type="ChEBI" id="CHEBI:57705"/>
    </ligand>
</feature>
<feature type="binding site" evidence="18">
    <location>
        <position position="159"/>
    </location>
    <ligand>
        <name>UDP-N-acetyl-alpha-D-glucosamine</name>
        <dbReference type="ChEBI" id="CHEBI:57705"/>
    </ligand>
</feature>
<organism evidence="21 22">
    <name type="scientific">Paraburkholderia denitrificans</name>
    <dbReference type="NCBI Taxonomy" id="694025"/>
    <lineage>
        <taxon>Bacteria</taxon>
        <taxon>Pseudomonadati</taxon>
        <taxon>Pseudomonadota</taxon>
        <taxon>Betaproteobacteria</taxon>
        <taxon>Burkholderiales</taxon>
        <taxon>Burkholderiaceae</taxon>
        <taxon>Paraburkholderia</taxon>
    </lineage>
</organism>
<feature type="binding site" evidence="18">
    <location>
        <position position="144"/>
    </location>
    <ligand>
        <name>UDP-N-acetyl-alpha-D-glucosamine</name>
        <dbReference type="ChEBI" id="CHEBI:57705"/>
    </ligand>
</feature>
<evidence type="ECO:0000256" key="16">
    <source>
        <dbReference type="ARBA" id="ARBA00048493"/>
    </source>
</evidence>
<dbReference type="SUPFAM" id="SSF51161">
    <property type="entry name" value="Trimeric LpxA-like enzymes"/>
    <property type="match status" value="1"/>
</dbReference>
<evidence type="ECO:0000256" key="15">
    <source>
        <dbReference type="ARBA" id="ARBA00048247"/>
    </source>
</evidence>
<evidence type="ECO:0000256" key="12">
    <source>
        <dbReference type="ARBA" id="ARBA00023268"/>
    </source>
</evidence>
<feature type="region of interest" description="N-acetyltransferase" evidence="18">
    <location>
        <begin position="256"/>
        <end position="462"/>
    </location>
</feature>
<feature type="binding site" evidence="18">
    <location>
        <begin position="391"/>
        <end position="392"/>
    </location>
    <ligand>
        <name>acetyl-CoA</name>
        <dbReference type="ChEBI" id="CHEBI:57288"/>
    </ligand>
</feature>
<feature type="binding site" evidence="18">
    <location>
        <position position="356"/>
    </location>
    <ligand>
        <name>UDP-N-acetyl-alpha-D-glucosamine</name>
        <dbReference type="ChEBI" id="CHEBI:57705"/>
    </ligand>
</feature>
<evidence type="ECO:0000259" key="20">
    <source>
        <dbReference type="Pfam" id="PF25087"/>
    </source>
</evidence>
<evidence type="ECO:0000256" key="17">
    <source>
        <dbReference type="ARBA" id="ARBA00049628"/>
    </source>
</evidence>
<comment type="catalytic activity">
    <reaction evidence="15 18">
        <text>alpha-D-glucosamine 1-phosphate + acetyl-CoA = N-acetyl-alpha-D-glucosamine 1-phosphate + CoA + H(+)</text>
        <dbReference type="Rhea" id="RHEA:13725"/>
        <dbReference type="ChEBI" id="CHEBI:15378"/>
        <dbReference type="ChEBI" id="CHEBI:57287"/>
        <dbReference type="ChEBI" id="CHEBI:57288"/>
        <dbReference type="ChEBI" id="CHEBI:57776"/>
        <dbReference type="ChEBI" id="CHEBI:58516"/>
        <dbReference type="EC" id="2.3.1.157"/>
    </reaction>
</comment>
<evidence type="ECO:0000259" key="19">
    <source>
        <dbReference type="Pfam" id="PF12804"/>
    </source>
</evidence>
<feature type="binding site" evidence="18">
    <location>
        <position position="338"/>
    </location>
    <ligand>
        <name>UDP-N-acetyl-alpha-D-glucosamine</name>
        <dbReference type="ChEBI" id="CHEBI:57705"/>
    </ligand>
</feature>
<evidence type="ECO:0000256" key="7">
    <source>
        <dbReference type="ARBA" id="ARBA00022723"/>
    </source>
</evidence>